<dbReference type="Proteomes" id="UP000198923">
    <property type="component" value="Unassembled WGS sequence"/>
</dbReference>
<dbReference type="RefSeq" id="WP_093170793.1">
    <property type="nucleotide sequence ID" value="NZ_FNCN01000011.1"/>
</dbReference>
<evidence type="ECO:0000256" key="6">
    <source>
        <dbReference type="RuleBase" id="RU362125"/>
    </source>
</evidence>
<evidence type="ECO:0000256" key="7">
    <source>
        <dbReference type="SAM" id="MobiDB-lite"/>
    </source>
</evidence>
<dbReference type="InterPro" id="IPR036250">
    <property type="entry name" value="AcylCo_DH-like_C"/>
</dbReference>
<dbReference type="Pfam" id="PF00441">
    <property type="entry name" value="Acyl-CoA_dh_1"/>
    <property type="match status" value="1"/>
</dbReference>
<evidence type="ECO:0000313" key="12">
    <source>
        <dbReference type="Proteomes" id="UP000198923"/>
    </source>
</evidence>
<dbReference type="AlphaFoldDB" id="A0A1G7ZI97"/>
<dbReference type="SUPFAM" id="SSF56645">
    <property type="entry name" value="Acyl-CoA dehydrogenase NM domain-like"/>
    <property type="match status" value="1"/>
</dbReference>
<gene>
    <name evidence="11" type="ORF">SAMN05421505_11161</name>
</gene>
<keyword evidence="4 6" id="KW-0274">FAD</keyword>
<comment type="similarity">
    <text evidence="2 6">Belongs to the acyl-CoA dehydrogenase family.</text>
</comment>
<accession>A0A1G7ZI97</accession>
<evidence type="ECO:0000256" key="4">
    <source>
        <dbReference type="ARBA" id="ARBA00022827"/>
    </source>
</evidence>
<dbReference type="STRING" id="504805.SAMN05421505_11161"/>
<dbReference type="InterPro" id="IPR006091">
    <property type="entry name" value="Acyl-CoA_Oxase/DH_mid-dom"/>
</dbReference>
<dbReference type="OrthoDB" id="3964153at2"/>
<dbReference type="InterPro" id="IPR046373">
    <property type="entry name" value="Acyl-CoA_Oxase/DH_mid-dom_sf"/>
</dbReference>
<keyword evidence="12" id="KW-1185">Reference proteome</keyword>
<dbReference type="InterPro" id="IPR052161">
    <property type="entry name" value="Mycobact_Acyl-CoA_DH"/>
</dbReference>
<dbReference type="EMBL" id="FNCN01000011">
    <property type="protein sequence ID" value="SDH08276.1"/>
    <property type="molecule type" value="Genomic_DNA"/>
</dbReference>
<feature type="domain" description="Acyl-CoA oxidase/dehydrogenase middle" evidence="9">
    <location>
        <begin position="130"/>
        <end position="222"/>
    </location>
</feature>
<feature type="region of interest" description="Disordered" evidence="7">
    <location>
        <begin position="348"/>
        <end position="369"/>
    </location>
</feature>
<dbReference type="Gene3D" id="1.20.140.10">
    <property type="entry name" value="Butyryl-CoA Dehydrogenase, subunit A, domain 3"/>
    <property type="match status" value="1"/>
</dbReference>
<organism evidence="11 12">
    <name type="scientific">Sinosporangium album</name>
    <dbReference type="NCBI Taxonomy" id="504805"/>
    <lineage>
        <taxon>Bacteria</taxon>
        <taxon>Bacillati</taxon>
        <taxon>Actinomycetota</taxon>
        <taxon>Actinomycetes</taxon>
        <taxon>Streptosporangiales</taxon>
        <taxon>Streptosporangiaceae</taxon>
        <taxon>Sinosporangium</taxon>
    </lineage>
</organism>
<evidence type="ECO:0000256" key="2">
    <source>
        <dbReference type="ARBA" id="ARBA00009347"/>
    </source>
</evidence>
<protein>
    <recommendedName>
        <fullName evidence="13">Acyl-CoA dehydrogenase</fullName>
    </recommendedName>
</protein>
<feature type="domain" description="Acyl-CoA dehydrogenase/oxidase N-terminal" evidence="10">
    <location>
        <begin position="9"/>
        <end position="126"/>
    </location>
</feature>
<dbReference type="GO" id="GO:0016627">
    <property type="term" value="F:oxidoreductase activity, acting on the CH-CH group of donors"/>
    <property type="evidence" value="ECO:0007669"/>
    <property type="project" value="InterPro"/>
</dbReference>
<evidence type="ECO:0000259" key="8">
    <source>
        <dbReference type="Pfam" id="PF00441"/>
    </source>
</evidence>
<dbReference type="InterPro" id="IPR037069">
    <property type="entry name" value="AcylCoA_DH/ox_N_sf"/>
</dbReference>
<feature type="domain" description="Acyl-CoA dehydrogenase/oxidase C-terminal" evidence="8">
    <location>
        <begin position="236"/>
        <end position="400"/>
    </location>
</feature>
<dbReference type="Pfam" id="PF02771">
    <property type="entry name" value="Acyl-CoA_dh_N"/>
    <property type="match status" value="1"/>
</dbReference>
<proteinExistence type="inferred from homology"/>
<evidence type="ECO:0000256" key="3">
    <source>
        <dbReference type="ARBA" id="ARBA00022630"/>
    </source>
</evidence>
<evidence type="ECO:0000256" key="1">
    <source>
        <dbReference type="ARBA" id="ARBA00001974"/>
    </source>
</evidence>
<keyword evidence="5 6" id="KW-0560">Oxidoreductase</keyword>
<dbReference type="SUPFAM" id="SSF47203">
    <property type="entry name" value="Acyl-CoA dehydrogenase C-terminal domain-like"/>
    <property type="match status" value="1"/>
</dbReference>
<dbReference type="GO" id="GO:0050660">
    <property type="term" value="F:flavin adenine dinucleotide binding"/>
    <property type="evidence" value="ECO:0007669"/>
    <property type="project" value="InterPro"/>
</dbReference>
<evidence type="ECO:0008006" key="13">
    <source>
        <dbReference type="Google" id="ProtNLM"/>
    </source>
</evidence>
<dbReference type="Pfam" id="PF02770">
    <property type="entry name" value="Acyl-CoA_dh_M"/>
    <property type="match status" value="1"/>
</dbReference>
<dbReference type="InterPro" id="IPR009100">
    <property type="entry name" value="AcylCoA_DH/oxidase_NM_dom_sf"/>
</dbReference>
<reference evidence="11 12" key="1">
    <citation type="submission" date="2016-10" db="EMBL/GenBank/DDBJ databases">
        <authorList>
            <person name="de Groot N.N."/>
        </authorList>
    </citation>
    <scope>NUCLEOTIDE SEQUENCE [LARGE SCALE GENOMIC DNA]</scope>
    <source>
        <strain evidence="11 12">CPCC 201354</strain>
    </source>
</reference>
<evidence type="ECO:0000259" key="10">
    <source>
        <dbReference type="Pfam" id="PF02771"/>
    </source>
</evidence>
<dbReference type="PANTHER" id="PTHR43292">
    <property type="entry name" value="ACYL-COA DEHYDROGENASE"/>
    <property type="match status" value="1"/>
</dbReference>
<dbReference type="InterPro" id="IPR009075">
    <property type="entry name" value="AcylCo_DH/oxidase_C"/>
</dbReference>
<dbReference type="Gene3D" id="1.10.540.10">
    <property type="entry name" value="Acyl-CoA dehydrogenase/oxidase, N-terminal domain"/>
    <property type="match status" value="1"/>
</dbReference>
<evidence type="ECO:0000259" key="9">
    <source>
        <dbReference type="Pfam" id="PF02770"/>
    </source>
</evidence>
<evidence type="ECO:0000313" key="11">
    <source>
        <dbReference type="EMBL" id="SDH08276.1"/>
    </source>
</evidence>
<dbReference type="PANTHER" id="PTHR43292:SF3">
    <property type="entry name" value="ACYL-COA DEHYDROGENASE FADE29"/>
    <property type="match status" value="1"/>
</dbReference>
<name>A0A1G7ZI97_9ACTN</name>
<dbReference type="Gene3D" id="2.40.110.10">
    <property type="entry name" value="Butyryl-CoA Dehydrogenase, subunit A, domain 2"/>
    <property type="match status" value="1"/>
</dbReference>
<dbReference type="InterPro" id="IPR013786">
    <property type="entry name" value="AcylCoA_DH/ox_N"/>
</dbReference>
<keyword evidence="3 6" id="KW-0285">Flavoprotein</keyword>
<dbReference type="GO" id="GO:0005886">
    <property type="term" value="C:plasma membrane"/>
    <property type="evidence" value="ECO:0007669"/>
    <property type="project" value="TreeGrafter"/>
</dbReference>
<sequence length="410" mass="45088">MDLDYPPQVQEFRAEVRAVLAEELPDGWEGTGAIPSADETRAFVRAWRRTMYRRGLLGVAWPAEYGGRGLTMIHQVALVEELTKAGLPFGEQPADATGVKMLGNTLLRFGTEEQKRTILPALLSGEQRWCQGFSEPGAGSDLASVNTRARLEGEEWVVDGQKTWTSGAHTATGIFTLVRTDSAARKHSGLSFLLIPLDQPGVDVRPIRHATGGTDFCEVFFDGARTPADMIVGKPGDGWKVASMLLTFERGEEAATNPIYFRAELDRLFELARRTGRDQDPVIRQRLGRARARVEVMRYLGFRILSDVMAGGELGHASSISKLYWSEYHREVTDLALDIQGLDGLAPTGKAATRPLRTDDPGADPSSSRSWWTVSLNARAGTIYAGTSEIQRNILAERVLGLPREPQPGR</sequence>
<evidence type="ECO:0000256" key="5">
    <source>
        <dbReference type="ARBA" id="ARBA00023002"/>
    </source>
</evidence>
<comment type="cofactor">
    <cofactor evidence="1 6">
        <name>FAD</name>
        <dbReference type="ChEBI" id="CHEBI:57692"/>
    </cofactor>
</comment>